<sequence length="63" mass="7468">MVRLPCYMVYYIKLGMLPISISVDMGPTDTESRRFMNMRRFQAIFKDGILIRDYRIFALISNV</sequence>
<evidence type="ECO:0000313" key="2">
    <source>
        <dbReference type="Proteomes" id="UP001501729"/>
    </source>
</evidence>
<comment type="caution">
    <text evidence="1">The sequence shown here is derived from an EMBL/GenBank/DDBJ whole genome shotgun (WGS) entry which is preliminary data.</text>
</comment>
<proteinExistence type="predicted"/>
<name>A0AAV3UJ12_9EURY</name>
<dbReference type="Proteomes" id="UP001501729">
    <property type="component" value="Unassembled WGS sequence"/>
</dbReference>
<keyword evidence="2" id="KW-1185">Reference proteome</keyword>
<gene>
    <name evidence="1" type="ORF">GCM10025751_29220</name>
</gene>
<evidence type="ECO:0000313" key="1">
    <source>
        <dbReference type="EMBL" id="GAA5052753.1"/>
    </source>
</evidence>
<protein>
    <recommendedName>
        <fullName evidence="3">Transposase</fullName>
    </recommendedName>
</protein>
<dbReference type="AlphaFoldDB" id="A0AAV3UJ12"/>
<dbReference type="EMBL" id="BAABKX010000013">
    <property type="protein sequence ID" value="GAA5052753.1"/>
    <property type="molecule type" value="Genomic_DNA"/>
</dbReference>
<accession>A0AAV3UJ12</accession>
<evidence type="ECO:0008006" key="3">
    <source>
        <dbReference type="Google" id="ProtNLM"/>
    </source>
</evidence>
<organism evidence="1 2">
    <name type="scientific">Haladaptatus pallidirubidus</name>
    <dbReference type="NCBI Taxonomy" id="1008152"/>
    <lineage>
        <taxon>Archaea</taxon>
        <taxon>Methanobacteriati</taxon>
        <taxon>Methanobacteriota</taxon>
        <taxon>Stenosarchaea group</taxon>
        <taxon>Halobacteria</taxon>
        <taxon>Halobacteriales</taxon>
        <taxon>Haladaptataceae</taxon>
        <taxon>Haladaptatus</taxon>
    </lineage>
</organism>
<reference evidence="1 2" key="1">
    <citation type="journal article" date="2019" name="Int. J. Syst. Evol. Microbiol.">
        <title>The Global Catalogue of Microorganisms (GCM) 10K type strain sequencing project: providing services to taxonomists for standard genome sequencing and annotation.</title>
        <authorList>
            <consortium name="The Broad Institute Genomics Platform"/>
            <consortium name="The Broad Institute Genome Sequencing Center for Infectious Disease"/>
            <person name="Wu L."/>
            <person name="Ma J."/>
        </authorList>
    </citation>
    <scope>NUCLEOTIDE SEQUENCE [LARGE SCALE GENOMIC DNA]</scope>
    <source>
        <strain evidence="1 2">JCM 17504</strain>
    </source>
</reference>